<dbReference type="EMBL" id="CP097509">
    <property type="protein sequence ID" value="URE16407.1"/>
    <property type="molecule type" value="Genomic_DNA"/>
</dbReference>
<protein>
    <recommendedName>
        <fullName evidence="6">Piwi domain-containing protein</fullName>
    </recommendedName>
</protein>
<dbReference type="SUPFAM" id="SSF53098">
    <property type="entry name" value="Ribonuclease H-like"/>
    <property type="match status" value="1"/>
</dbReference>
<evidence type="ECO:0008006" key="6">
    <source>
        <dbReference type="Google" id="ProtNLM"/>
    </source>
</evidence>
<dbReference type="InterPro" id="IPR012337">
    <property type="entry name" value="RNaseH-like_sf"/>
</dbReference>
<comment type="similarity">
    <text evidence="1">Belongs to the argonaute family. Ago subfamily.</text>
</comment>
<dbReference type="InterPro" id="IPR036397">
    <property type="entry name" value="RNaseH_sf"/>
</dbReference>
<dbReference type="SUPFAM" id="SSF101690">
    <property type="entry name" value="PAZ domain"/>
    <property type="match status" value="1"/>
</dbReference>
<reference evidence="4" key="1">
    <citation type="submission" date="2022-05" db="EMBL/GenBank/DDBJ databases">
        <title>The Musa troglodytarum L. genome provides insights into the mechanism of non-climacteric behaviour and enrichment of carotenoids.</title>
        <authorList>
            <person name="Wang J."/>
        </authorList>
    </citation>
    <scope>NUCLEOTIDE SEQUENCE</scope>
    <source>
        <tissue evidence="4">Leaf</tissue>
    </source>
</reference>
<dbReference type="Gene3D" id="3.40.50.2300">
    <property type="match status" value="1"/>
</dbReference>
<dbReference type="InterPro" id="IPR003100">
    <property type="entry name" value="PAZ_dom"/>
</dbReference>
<accession>A0A9E7GQM9</accession>
<evidence type="ECO:0000313" key="4">
    <source>
        <dbReference type="EMBL" id="URE16407.1"/>
    </source>
</evidence>
<keyword evidence="5" id="KW-1185">Reference proteome</keyword>
<dbReference type="Gene3D" id="3.30.420.10">
    <property type="entry name" value="Ribonuclease H-like superfamily/Ribonuclease H"/>
    <property type="match status" value="1"/>
</dbReference>
<evidence type="ECO:0000259" key="2">
    <source>
        <dbReference type="PROSITE" id="PS50821"/>
    </source>
</evidence>
<organism evidence="4 5">
    <name type="scientific">Musa troglodytarum</name>
    <name type="common">fe'i banana</name>
    <dbReference type="NCBI Taxonomy" id="320322"/>
    <lineage>
        <taxon>Eukaryota</taxon>
        <taxon>Viridiplantae</taxon>
        <taxon>Streptophyta</taxon>
        <taxon>Embryophyta</taxon>
        <taxon>Tracheophyta</taxon>
        <taxon>Spermatophyta</taxon>
        <taxon>Magnoliopsida</taxon>
        <taxon>Liliopsida</taxon>
        <taxon>Zingiberales</taxon>
        <taxon>Musaceae</taxon>
        <taxon>Musa</taxon>
    </lineage>
</organism>
<dbReference type="Proteomes" id="UP001055439">
    <property type="component" value="Chromosome 7"/>
</dbReference>
<dbReference type="PROSITE" id="PS50821">
    <property type="entry name" value="PAZ"/>
    <property type="match status" value="1"/>
</dbReference>
<dbReference type="Pfam" id="PF02171">
    <property type="entry name" value="Piwi"/>
    <property type="match status" value="1"/>
</dbReference>
<sequence>MVTEQSVALFIRFVVSGVSWCFVPFPMDDFDALRTAILLLVAKLTLMHLNCVLEFGNDSFPVDERGTVKSVVQYFEEIYGFTIHNMTWPCLQVGNPQSPNYLPMETVDHNAYNEDPYAEEFGIKISEKLALVEACVLPAPWLNYHDTGREKDCLPRAGQRNMMNKIFSPEPVLCLLCARPDQVERALKAHFHVAIISILQPDGKELNLVIIILPDNNGPLYGDLKRICETDIGLVSQCCLAKHVFRMSEQYLADVALKINVKVVASRDWPEVTKYAGLVCAQPHRQESIQDLFKVWQDPQRGTVTGGMVKVRLISFKRATGQKPRRIIFYSSKADFHVGLLWILRSATLPRLSSTCAAMPGIQCRLHMMPIWLHSVPRFPWSRRHRTVVKWQAERPDKEPVLVDHAARGFPAIKPLRHGVEGEERRALLLRNTVVSSCCELICAFDAP</sequence>
<dbReference type="InterPro" id="IPR003165">
    <property type="entry name" value="Piwi"/>
</dbReference>
<dbReference type="GO" id="GO:0003723">
    <property type="term" value="F:RNA binding"/>
    <property type="evidence" value="ECO:0007669"/>
    <property type="project" value="InterPro"/>
</dbReference>
<evidence type="ECO:0000259" key="3">
    <source>
        <dbReference type="PROSITE" id="PS50822"/>
    </source>
</evidence>
<feature type="domain" description="PAZ" evidence="2">
    <location>
        <begin position="1"/>
        <end position="111"/>
    </location>
</feature>
<dbReference type="OrthoDB" id="1738338at2759"/>
<feature type="domain" description="Piwi" evidence="3">
    <location>
        <begin position="208"/>
        <end position="263"/>
    </location>
</feature>
<dbReference type="PANTHER" id="PTHR22891">
    <property type="entry name" value="EUKARYOTIC TRANSLATION INITIATION FACTOR 2C"/>
    <property type="match status" value="1"/>
</dbReference>
<evidence type="ECO:0000313" key="5">
    <source>
        <dbReference type="Proteomes" id="UP001055439"/>
    </source>
</evidence>
<dbReference type="Pfam" id="PF16488">
    <property type="entry name" value="ArgoL2"/>
    <property type="match status" value="1"/>
</dbReference>
<dbReference type="InterPro" id="IPR032472">
    <property type="entry name" value="ArgoL2"/>
</dbReference>
<dbReference type="Gene3D" id="2.170.260.10">
    <property type="entry name" value="paz domain"/>
    <property type="match status" value="1"/>
</dbReference>
<dbReference type="AlphaFoldDB" id="A0A9E7GQM9"/>
<gene>
    <name evidence="4" type="ORF">MUK42_34091</name>
</gene>
<evidence type="ECO:0000256" key="1">
    <source>
        <dbReference type="ARBA" id="ARBA00008201"/>
    </source>
</evidence>
<dbReference type="InterPro" id="IPR036085">
    <property type="entry name" value="PAZ_dom_sf"/>
</dbReference>
<proteinExistence type="inferred from homology"/>
<dbReference type="PROSITE" id="PS50822">
    <property type="entry name" value="PIWI"/>
    <property type="match status" value="1"/>
</dbReference>
<dbReference type="CDD" id="cd02846">
    <property type="entry name" value="PAZ_argonaute_like"/>
    <property type="match status" value="1"/>
</dbReference>
<name>A0A9E7GQM9_9LILI</name>